<dbReference type="SUPFAM" id="SSF142433">
    <property type="entry name" value="CinA-like"/>
    <property type="match status" value="1"/>
</dbReference>
<reference evidence="2 3" key="1">
    <citation type="journal article" date="2020" name="Int. J. Syst. Evol. Microbiol.">
        <title>Ureaplasma miroungigenitalium sp. nov. isolated from northern elephant seals (Mirounga angustirostris) and Ureaplasma zalophigenitalium sp. nov. isolated from California sea lions (Zalophus californianus).</title>
        <authorList>
            <person name="Volokhov D.V."/>
            <person name="Gulland F.M."/>
            <person name="Gao Y."/>
            <person name="Chizhikov V.E."/>
        </authorList>
    </citation>
    <scope>NUCLEOTIDE SEQUENCE [LARGE SCALE GENOMIC DNA]</scope>
    <source>
        <strain evidence="2 3">ES3182-GEN</strain>
    </source>
</reference>
<dbReference type="EMBL" id="JAOXHL010000003">
    <property type="protein sequence ID" value="MCV3728671.1"/>
    <property type="molecule type" value="Genomic_DNA"/>
</dbReference>
<evidence type="ECO:0000313" key="3">
    <source>
        <dbReference type="Proteomes" id="UP001208245"/>
    </source>
</evidence>
<dbReference type="RefSeq" id="WP_263821983.1">
    <property type="nucleotide sequence ID" value="NZ_JAOXHK010000003.1"/>
</dbReference>
<dbReference type="Gene3D" id="3.90.950.20">
    <property type="entry name" value="CinA-like"/>
    <property type="match status" value="1"/>
</dbReference>
<keyword evidence="3" id="KW-1185">Reference proteome</keyword>
<evidence type="ECO:0000313" key="2">
    <source>
        <dbReference type="EMBL" id="MCV3728671.1"/>
    </source>
</evidence>
<evidence type="ECO:0000259" key="1">
    <source>
        <dbReference type="Pfam" id="PF02464"/>
    </source>
</evidence>
<organism evidence="2 3">
    <name type="scientific">Ureaplasma miroungigenitalium</name>
    <dbReference type="NCBI Taxonomy" id="1042321"/>
    <lineage>
        <taxon>Bacteria</taxon>
        <taxon>Bacillati</taxon>
        <taxon>Mycoplasmatota</taxon>
        <taxon>Mycoplasmoidales</taxon>
        <taxon>Mycoplasmoidaceae</taxon>
        <taxon>Ureaplasma</taxon>
    </lineage>
</organism>
<name>A0ABT3BN71_9BACT</name>
<dbReference type="InterPro" id="IPR036653">
    <property type="entry name" value="CinA-like_C"/>
</dbReference>
<dbReference type="Pfam" id="PF02464">
    <property type="entry name" value="CinA"/>
    <property type="match status" value="1"/>
</dbReference>
<dbReference type="InterPro" id="IPR008136">
    <property type="entry name" value="CinA_C"/>
</dbReference>
<gene>
    <name evidence="2" type="ORF">OF376_02695</name>
</gene>
<protein>
    <submittedName>
        <fullName evidence="2">Nicotinamide-nucleotide amidohydrolase family protein</fullName>
    </submittedName>
</protein>
<dbReference type="Proteomes" id="UP001208245">
    <property type="component" value="Unassembled WGS sequence"/>
</dbReference>
<accession>A0ABT3BN71</accession>
<proteinExistence type="predicted"/>
<sequence length="154" mass="16679">MVKKIKEYFESHKLTLSTCESATCGALASMLAEEAGISSFYKGGIVSYAKETKINVVGVDPKTIAETGTISAETAKELALKTNQLLNTHVCLSVTGNAGPRGDENKEVGLFYIGVAVNDFCFAKEMQISDKGRLKNRIEMAFDALAYLSKILEK</sequence>
<feature type="domain" description="CinA C-terminal" evidence="1">
    <location>
        <begin position="3"/>
        <end position="151"/>
    </location>
</feature>
<dbReference type="NCBIfam" id="TIGR00199">
    <property type="entry name" value="PncC_domain"/>
    <property type="match status" value="1"/>
</dbReference>
<comment type="caution">
    <text evidence="2">The sequence shown here is derived from an EMBL/GenBank/DDBJ whole genome shotgun (WGS) entry which is preliminary data.</text>
</comment>